<feature type="transmembrane region" description="Helical" evidence="1">
    <location>
        <begin position="20"/>
        <end position="37"/>
    </location>
</feature>
<dbReference type="EMBL" id="LSRP01000002">
    <property type="protein sequence ID" value="OJG01043.1"/>
    <property type="molecule type" value="Genomic_DNA"/>
</dbReference>
<feature type="transmembrane region" description="Helical" evidence="1">
    <location>
        <begin position="114"/>
        <end position="131"/>
    </location>
</feature>
<dbReference type="GO" id="GO:0016020">
    <property type="term" value="C:membrane"/>
    <property type="evidence" value="ECO:0007669"/>
    <property type="project" value="InterPro"/>
</dbReference>
<proteinExistence type="predicted"/>
<sequence>MACPHHRTAPPGASPLNPSVLSGILLTIFAYFLFTLQDASVKWLVVGLPVFQILFVRSVTIFAVCLAVGRGAVLRKAIVSPVLKAMFVRNLLLLAAWLSYYTAARDLGLAELTTLYYASPILITLLAVPILKEQVPPLRWVAVLVGFIGVLVACDPLGAGMTLNTPVLLALQAAVFWAIGTVLLRKTALQETTLVQMTLSSGFFILFTCVPMAIYWVRPGLADLELMAATGIVAGIAQYALFEGMRRAPVSVLAPFEYSSLVWAFLLGFAIWGDIPGVQVFAGAALIISAGIIIIAGERFSHRLRPR</sequence>
<evidence type="ECO:0000313" key="4">
    <source>
        <dbReference type="Proteomes" id="UP000182661"/>
    </source>
</evidence>
<feature type="transmembrane region" description="Helical" evidence="1">
    <location>
        <begin position="197"/>
        <end position="218"/>
    </location>
</feature>
<feature type="domain" description="EamA" evidence="2">
    <location>
        <begin position="22"/>
        <end position="152"/>
    </location>
</feature>
<reference evidence="3 4" key="1">
    <citation type="submission" date="2016-02" db="EMBL/GenBank/DDBJ databases">
        <title>Genome sequencing of a beta-galactosidase producing bacteria Rhizobium sp. 59.</title>
        <authorList>
            <person name="Wang D."/>
            <person name="Kot W."/>
            <person name="Qin Y."/>
            <person name="Hansen L."/>
            <person name="Naqvi K."/>
            <person name="Rensing C."/>
        </authorList>
    </citation>
    <scope>NUCLEOTIDE SEQUENCE [LARGE SCALE GENOMIC DNA]</scope>
    <source>
        <strain evidence="3 4">59</strain>
    </source>
</reference>
<protein>
    <recommendedName>
        <fullName evidence="2">EamA domain-containing protein</fullName>
    </recommendedName>
</protein>
<keyword evidence="1" id="KW-0472">Membrane</keyword>
<keyword evidence="1" id="KW-0812">Transmembrane</keyword>
<dbReference type="Pfam" id="PF00892">
    <property type="entry name" value="EamA"/>
    <property type="match status" value="2"/>
</dbReference>
<feature type="transmembrane region" description="Helical" evidence="1">
    <location>
        <begin position="254"/>
        <end position="272"/>
    </location>
</feature>
<dbReference type="SUPFAM" id="SSF103481">
    <property type="entry name" value="Multidrug resistance efflux transporter EmrE"/>
    <property type="match status" value="2"/>
</dbReference>
<comment type="caution">
    <text evidence="3">The sequence shown here is derived from an EMBL/GenBank/DDBJ whole genome shotgun (WGS) entry which is preliminary data.</text>
</comment>
<name>A0A657LY19_9HYPH</name>
<dbReference type="PANTHER" id="PTHR22911:SF103">
    <property type="entry name" value="BLR2811 PROTEIN"/>
    <property type="match status" value="1"/>
</dbReference>
<evidence type="ECO:0000259" key="2">
    <source>
        <dbReference type="Pfam" id="PF00892"/>
    </source>
</evidence>
<feature type="transmembrane region" description="Helical" evidence="1">
    <location>
        <begin position="81"/>
        <end position="102"/>
    </location>
</feature>
<feature type="transmembrane region" description="Helical" evidence="1">
    <location>
        <begin position="138"/>
        <end position="159"/>
    </location>
</feature>
<feature type="transmembrane region" description="Helical" evidence="1">
    <location>
        <begin position="224"/>
        <end position="242"/>
    </location>
</feature>
<dbReference type="InterPro" id="IPR037185">
    <property type="entry name" value="EmrE-like"/>
</dbReference>
<feature type="domain" description="EamA" evidence="2">
    <location>
        <begin position="167"/>
        <end position="294"/>
    </location>
</feature>
<dbReference type="InterPro" id="IPR000620">
    <property type="entry name" value="EamA_dom"/>
</dbReference>
<keyword evidence="1" id="KW-1133">Transmembrane helix</keyword>
<feature type="transmembrane region" description="Helical" evidence="1">
    <location>
        <begin position="43"/>
        <end position="69"/>
    </location>
</feature>
<dbReference type="Proteomes" id="UP000182661">
    <property type="component" value="Unassembled WGS sequence"/>
</dbReference>
<feature type="transmembrane region" description="Helical" evidence="1">
    <location>
        <begin position="278"/>
        <end position="297"/>
    </location>
</feature>
<keyword evidence="4" id="KW-1185">Reference proteome</keyword>
<gene>
    <name evidence="3" type="ORF">AX760_08980</name>
</gene>
<organism evidence="3 4">
    <name type="scientific">Pararhizobium antarcticum</name>
    <dbReference type="NCBI Taxonomy" id="1798805"/>
    <lineage>
        <taxon>Bacteria</taxon>
        <taxon>Pseudomonadati</taxon>
        <taxon>Pseudomonadota</taxon>
        <taxon>Alphaproteobacteria</taxon>
        <taxon>Hyphomicrobiales</taxon>
        <taxon>Rhizobiaceae</taxon>
        <taxon>Rhizobium/Agrobacterium group</taxon>
        <taxon>Pararhizobium</taxon>
    </lineage>
</organism>
<dbReference type="AlphaFoldDB" id="A0A657LY19"/>
<accession>A0A657LY19</accession>
<evidence type="ECO:0000256" key="1">
    <source>
        <dbReference type="SAM" id="Phobius"/>
    </source>
</evidence>
<feature type="transmembrane region" description="Helical" evidence="1">
    <location>
        <begin position="165"/>
        <end position="185"/>
    </location>
</feature>
<dbReference type="PANTHER" id="PTHR22911">
    <property type="entry name" value="ACYL-MALONYL CONDENSING ENZYME-RELATED"/>
    <property type="match status" value="1"/>
</dbReference>
<evidence type="ECO:0000313" key="3">
    <source>
        <dbReference type="EMBL" id="OJG01043.1"/>
    </source>
</evidence>